<feature type="domain" description="AMP-binding enzyme C-terminal" evidence="8">
    <location>
        <begin position="531"/>
        <end position="609"/>
    </location>
</feature>
<feature type="domain" description="AMP-dependent synthetase/ligase" evidence="7">
    <location>
        <begin position="82"/>
        <end position="469"/>
    </location>
</feature>
<comment type="catalytic activity">
    <reaction evidence="6">
        <text>acetate + ATP + CoA = acetyl-CoA + AMP + diphosphate</text>
        <dbReference type="Rhea" id="RHEA:23176"/>
        <dbReference type="ChEBI" id="CHEBI:30089"/>
        <dbReference type="ChEBI" id="CHEBI:30616"/>
        <dbReference type="ChEBI" id="CHEBI:33019"/>
        <dbReference type="ChEBI" id="CHEBI:57287"/>
        <dbReference type="ChEBI" id="CHEBI:57288"/>
        <dbReference type="ChEBI" id="CHEBI:456215"/>
        <dbReference type="EC" id="6.2.1.1"/>
    </reaction>
</comment>
<gene>
    <name evidence="10" type="primary">acsA_3</name>
    <name evidence="6" type="synonym">acsA</name>
    <name evidence="10" type="ORF">THS5294_03565</name>
</gene>
<dbReference type="GO" id="GO:0003987">
    <property type="term" value="F:acetate-CoA ligase activity"/>
    <property type="evidence" value="ECO:0007669"/>
    <property type="project" value="UniProtKB-UniRule"/>
</dbReference>
<dbReference type="FunFam" id="3.30.300.30:FF:000004">
    <property type="entry name" value="Acetyl-coenzyme A synthetase"/>
    <property type="match status" value="1"/>
</dbReference>
<dbReference type="eggNOG" id="COG0365">
    <property type="taxonomic scope" value="Bacteria"/>
</dbReference>
<dbReference type="InterPro" id="IPR000873">
    <property type="entry name" value="AMP-dep_synth/lig_dom"/>
</dbReference>
<feature type="binding site" evidence="6">
    <location>
        <position position="500"/>
    </location>
    <ligand>
        <name>ATP</name>
        <dbReference type="ChEBI" id="CHEBI:30616"/>
    </ligand>
</feature>
<comment type="PTM">
    <text evidence="6">Acetylated. Deacetylation by the SIR2-homolog deacetylase activates the enzyme.</text>
</comment>
<feature type="binding site" evidence="6">
    <location>
        <position position="515"/>
    </location>
    <ligand>
        <name>ATP</name>
        <dbReference type="ChEBI" id="CHEBI:30616"/>
    </ligand>
</feature>
<dbReference type="Pfam" id="PF00501">
    <property type="entry name" value="AMP-binding"/>
    <property type="match status" value="1"/>
</dbReference>
<evidence type="ECO:0000313" key="11">
    <source>
        <dbReference type="Proteomes" id="UP000051298"/>
    </source>
</evidence>
<feature type="binding site" evidence="6">
    <location>
        <position position="526"/>
    </location>
    <ligand>
        <name>ATP</name>
        <dbReference type="ChEBI" id="CHEBI:30616"/>
    </ligand>
</feature>
<dbReference type="STRING" id="266809.PM03_03190"/>
<evidence type="ECO:0000256" key="6">
    <source>
        <dbReference type="HAMAP-Rule" id="MF_01123"/>
    </source>
</evidence>
<evidence type="ECO:0000259" key="8">
    <source>
        <dbReference type="Pfam" id="PF13193"/>
    </source>
</evidence>
<sequence length="652" mass="71534">MSDKTYPPSAEFAANAHADAATYEAMYTASVTDPEAFWGEHGKRIDWIKPYTKVKNTRYDFGDVDIKWYEDGTLNVSANCIDRHAAATPDKTAIIFEPDEPTEPARHISYRELLEQTSRMANVLKGLGVGKGDRVVLYLPMIPEAAYAMLACARIGAVHSIVFAGFSPDALGARINGCNAKVVITADEAPRGGRKTPLKTNTDKALLHGNDGVKCLVVKRTGGQTTWIDGRDFDYNALAAEASTYCTPAEMNAEDPLFILYTSGSTGQPKGVVHSSGGYLVFAAMTHQYTFDYHDNDVFWCTADVGWVTGHSYIVYGPLANGATTLMFEGVPTYPDAGRFWAVCEKHKVNQFYTAPTALRALMGQGNEWVVKYDLSSLKLLGTVGEPINPEAWNWYNDVVGGGRCPIVDTWWQTETGGHLLTPLPGATATKPGSATRPFFGVQPVVLEPTTGEEITDTAAEGVLCLRDSWPGQMRTVWGDHERFMKTYFSDYKGYYFTGDGCRRDADGYYWITGRVDDVINVSGHRMGTAEVESALVAHETVAEAAVVGYPHDVKGQGIYAYVTLMAGVEATEELRKELEKWVRTEIGPIAKPDLIQWAPGLPKTRSGKIMRRILRKIAEDDFGALGDTSTLADPSVVDDLIENRMNRAATE</sequence>
<dbReference type="FunFam" id="3.40.50.12780:FF:000001">
    <property type="entry name" value="Acetyl-coenzyme A synthetase"/>
    <property type="match status" value="1"/>
</dbReference>
<dbReference type="AlphaFoldDB" id="A0A0P1F3H3"/>
<dbReference type="InterPro" id="IPR011904">
    <property type="entry name" value="Ac_CoA_lig"/>
</dbReference>
<feature type="domain" description="Acetyl-coenzyme A synthetase N-terminal" evidence="9">
    <location>
        <begin position="23"/>
        <end position="80"/>
    </location>
</feature>
<proteinExistence type="inferred from homology"/>
<keyword evidence="6" id="KW-0479">Metal-binding</keyword>
<evidence type="ECO:0000259" key="7">
    <source>
        <dbReference type="Pfam" id="PF00501"/>
    </source>
</evidence>
<dbReference type="CDD" id="cd05966">
    <property type="entry name" value="ACS"/>
    <property type="match status" value="1"/>
</dbReference>
<dbReference type="RefSeq" id="WP_058124726.1">
    <property type="nucleotide sequence ID" value="NZ_CYRX01000033.1"/>
</dbReference>
<dbReference type="HAMAP" id="MF_01123">
    <property type="entry name" value="Ac_CoA_synth"/>
    <property type="match status" value="1"/>
</dbReference>
<name>A0A0P1F3H3_9RHOB</name>
<feature type="binding site" evidence="6">
    <location>
        <position position="584"/>
    </location>
    <ligand>
        <name>CoA</name>
        <dbReference type="ChEBI" id="CHEBI:57287"/>
    </ligand>
</feature>
<feature type="binding site" evidence="6">
    <location>
        <position position="539"/>
    </location>
    <ligand>
        <name>Mg(2+)</name>
        <dbReference type="ChEBI" id="CHEBI:18420"/>
    </ligand>
</feature>
<dbReference type="GO" id="GO:0005524">
    <property type="term" value="F:ATP binding"/>
    <property type="evidence" value="ECO:0007669"/>
    <property type="project" value="UniProtKB-KW"/>
</dbReference>
<feature type="binding site" evidence="6">
    <location>
        <position position="542"/>
    </location>
    <ligand>
        <name>Mg(2+)</name>
        <dbReference type="ChEBI" id="CHEBI:18420"/>
    </ligand>
</feature>
<dbReference type="InterPro" id="IPR020845">
    <property type="entry name" value="AMP-binding_CS"/>
</dbReference>
<dbReference type="Gene3D" id="3.30.300.30">
    <property type="match status" value="1"/>
</dbReference>
<dbReference type="GO" id="GO:0016208">
    <property type="term" value="F:AMP binding"/>
    <property type="evidence" value="ECO:0007669"/>
    <property type="project" value="InterPro"/>
</dbReference>
<dbReference type="Gene3D" id="3.40.50.12780">
    <property type="entry name" value="N-terminal domain of ligase-like"/>
    <property type="match status" value="1"/>
</dbReference>
<dbReference type="GO" id="GO:0005829">
    <property type="term" value="C:cytosol"/>
    <property type="evidence" value="ECO:0007669"/>
    <property type="project" value="TreeGrafter"/>
</dbReference>
<feature type="binding site" evidence="6">
    <location>
        <begin position="409"/>
        <end position="414"/>
    </location>
    <ligand>
        <name>ATP</name>
        <dbReference type="ChEBI" id="CHEBI:30616"/>
    </ligand>
</feature>
<evidence type="ECO:0000313" key="10">
    <source>
        <dbReference type="EMBL" id="CUH62251.1"/>
    </source>
</evidence>
<evidence type="ECO:0000256" key="2">
    <source>
        <dbReference type="ARBA" id="ARBA00022598"/>
    </source>
</evidence>
<feature type="modified residue" description="N6-acetyllysine" evidence="6">
    <location>
        <position position="609"/>
    </location>
</feature>
<comment type="cofactor">
    <cofactor evidence="6">
        <name>Mg(2+)</name>
        <dbReference type="ChEBI" id="CHEBI:18420"/>
    </cofactor>
</comment>
<evidence type="ECO:0000256" key="5">
    <source>
        <dbReference type="ARBA" id="ARBA00022990"/>
    </source>
</evidence>
<feature type="binding site" evidence="6">
    <location>
        <begin position="191"/>
        <end position="194"/>
    </location>
    <ligand>
        <name>CoA</name>
        <dbReference type="ChEBI" id="CHEBI:57287"/>
    </ligand>
</feature>
<dbReference type="NCBIfam" id="NF001208">
    <property type="entry name" value="PRK00174.1"/>
    <property type="match status" value="1"/>
</dbReference>
<dbReference type="PANTHER" id="PTHR24095:SF14">
    <property type="entry name" value="ACETYL-COENZYME A SYNTHETASE 1"/>
    <property type="match status" value="1"/>
</dbReference>
<dbReference type="Pfam" id="PF16177">
    <property type="entry name" value="ACAS_N"/>
    <property type="match status" value="1"/>
</dbReference>
<evidence type="ECO:0000256" key="1">
    <source>
        <dbReference type="ARBA" id="ARBA00006432"/>
    </source>
</evidence>
<dbReference type="PANTHER" id="PTHR24095">
    <property type="entry name" value="ACETYL-COENZYME A SYNTHETASE"/>
    <property type="match status" value="1"/>
</dbReference>
<keyword evidence="2 6" id="KW-0436">Ligase</keyword>
<feature type="binding site" evidence="6">
    <location>
        <begin position="385"/>
        <end position="387"/>
    </location>
    <ligand>
        <name>ATP</name>
        <dbReference type="ChEBI" id="CHEBI:30616"/>
    </ligand>
</feature>
<evidence type="ECO:0000256" key="3">
    <source>
        <dbReference type="ARBA" id="ARBA00022741"/>
    </source>
</evidence>
<dbReference type="InterPro" id="IPR025110">
    <property type="entry name" value="AMP-bd_C"/>
</dbReference>
<dbReference type="Proteomes" id="UP000051298">
    <property type="component" value="Unassembled WGS sequence"/>
</dbReference>
<dbReference type="EC" id="6.2.1.1" evidence="6"/>
<accession>A0A0P1F3H3</accession>
<keyword evidence="4 6" id="KW-0067">ATP-binding</keyword>
<dbReference type="EMBL" id="CYRX01000033">
    <property type="protein sequence ID" value="CUH62251.1"/>
    <property type="molecule type" value="Genomic_DNA"/>
</dbReference>
<keyword evidence="3 6" id="KW-0547">Nucleotide-binding</keyword>
<keyword evidence="6" id="KW-0460">Magnesium</keyword>
<comment type="caution">
    <text evidence="6">Lacks conserved residue(s) required for the propagation of feature annotation.</text>
</comment>
<dbReference type="InterPro" id="IPR045851">
    <property type="entry name" value="AMP-bd_C_sf"/>
</dbReference>
<evidence type="ECO:0000259" key="9">
    <source>
        <dbReference type="Pfam" id="PF16177"/>
    </source>
</evidence>
<feature type="binding site" evidence="6">
    <location>
        <position position="523"/>
    </location>
    <ligand>
        <name>CoA</name>
        <dbReference type="ChEBI" id="CHEBI:57287"/>
    </ligand>
</feature>
<keyword evidence="5 6" id="KW-0007">Acetylation</keyword>
<evidence type="ECO:0000256" key="4">
    <source>
        <dbReference type="ARBA" id="ARBA00022840"/>
    </source>
</evidence>
<feature type="binding site" evidence="6">
    <location>
        <position position="309"/>
    </location>
    <ligand>
        <name>CoA</name>
        <dbReference type="ChEBI" id="CHEBI:57287"/>
    </ligand>
</feature>
<dbReference type="InterPro" id="IPR032387">
    <property type="entry name" value="ACAS_N"/>
</dbReference>
<dbReference type="NCBIfam" id="TIGR02188">
    <property type="entry name" value="Ac_CoA_lig_AcsA"/>
    <property type="match status" value="1"/>
</dbReference>
<dbReference type="PROSITE" id="PS00455">
    <property type="entry name" value="AMP_BINDING"/>
    <property type="match status" value="1"/>
</dbReference>
<dbReference type="Pfam" id="PF13193">
    <property type="entry name" value="AMP-binding_C"/>
    <property type="match status" value="1"/>
</dbReference>
<dbReference type="InterPro" id="IPR042099">
    <property type="entry name" value="ANL_N_sf"/>
</dbReference>
<reference evidence="10 11" key="1">
    <citation type="submission" date="2015-09" db="EMBL/GenBank/DDBJ databases">
        <authorList>
            <consortium name="Swine Surveillance"/>
        </authorList>
    </citation>
    <scope>NUCLEOTIDE SEQUENCE [LARGE SCALE GENOMIC DNA]</scope>
    <source>
        <strain evidence="10 11">CECT 5294</strain>
    </source>
</reference>
<feature type="binding site" evidence="6">
    <location>
        <position position="537"/>
    </location>
    <ligand>
        <name>Mg(2+)</name>
        <dbReference type="ChEBI" id="CHEBI:18420"/>
    </ligand>
</feature>
<dbReference type="GO" id="GO:0046872">
    <property type="term" value="F:metal ion binding"/>
    <property type="evidence" value="ECO:0007669"/>
    <property type="project" value="UniProtKB-KW"/>
</dbReference>
<comment type="function">
    <text evidence="6">Catalyzes the conversion of acetate into acetyl-CoA (AcCoA), an essential intermediate at the junction of anabolic and catabolic pathways. AcsA undergoes a two-step reaction. In the first half reaction, AcsA combines acetate with ATP to form acetyl-adenylate (AcAMP) intermediate. In the second half reaction, it can then transfer the acetyl group from AcAMP to the sulfhydryl group of CoA, forming the product AcCoA.</text>
</comment>
<dbReference type="GO" id="GO:0019427">
    <property type="term" value="P:acetyl-CoA biosynthetic process from acetate"/>
    <property type="evidence" value="ECO:0007669"/>
    <property type="project" value="UniProtKB-UniRule"/>
</dbReference>
<protein>
    <recommendedName>
        <fullName evidence="6">Acetyl-coenzyme A synthetase</fullName>
        <shortName evidence="6">AcCoA synthetase</shortName>
        <shortName evidence="6">Acs</shortName>
        <ecNumber evidence="6">6.2.1.1</ecNumber>
    </recommendedName>
    <alternativeName>
        <fullName evidence="6">Acetate--CoA ligase</fullName>
    </alternativeName>
    <alternativeName>
        <fullName evidence="6">Acyl-activating enzyme</fullName>
    </alternativeName>
</protein>
<organism evidence="10 11">
    <name type="scientific">Thalassobacter stenotrophicus</name>
    <dbReference type="NCBI Taxonomy" id="266809"/>
    <lineage>
        <taxon>Bacteria</taxon>
        <taxon>Pseudomonadati</taxon>
        <taxon>Pseudomonadota</taxon>
        <taxon>Alphaproteobacteria</taxon>
        <taxon>Rhodobacterales</taxon>
        <taxon>Roseobacteraceae</taxon>
        <taxon>Thalassobacter</taxon>
    </lineage>
</organism>
<dbReference type="SUPFAM" id="SSF56801">
    <property type="entry name" value="Acetyl-CoA synthetase-like"/>
    <property type="match status" value="1"/>
</dbReference>
<comment type="similarity">
    <text evidence="1 6">Belongs to the ATP-dependent AMP-binding enzyme family.</text>
</comment>